<dbReference type="GO" id="GO:0005739">
    <property type="term" value="C:mitochondrion"/>
    <property type="evidence" value="ECO:0007669"/>
    <property type="project" value="TreeGrafter"/>
</dbReference>
<accession>A0A3A2ZCZ5</accession>
<dbReference type="OrthoDB" id="5423599at2759"/>
<dbReference type="STRING" id="2070753.A0A3A2ZCZ5"/>
<organism evidence="3 4">
    <name type="scientific">Aspergillus sclerotialis</name>
    <dbReference type="NCBI Taxonomy" id="2070753"/>
    <lineage>
        <taxon>Eukaryota</taxon>
        <taxon>Fungi</taxon>
        <taxon>Dikarya</taxon>
        <taxon>Ascomycota</taxon>
        <taxon>Pezizomycotina</taxon>
        <taxon>Eurotiomycetes</taxon>
        <taxon>Eurotiomycetidae</taxon>
        <taxon>Eurotiales</taxon>
        <taxon>Aspergillaceae</taxon>
        <taxon>Aspergillus</taxon>
        <taxon>Aspergillus subgen. Polypaecilum</taxon>
    </lineage>
</organism>
<protein>
    <submittedName>
        <fullName evidence="3">Threonyl-trna synthetase</fullName>
    </submittedName>
</protein>
<gene>
    <name evidence="3" type="ORF">PHISCL_06643</name>
</gene>
<name>A0A3A2ZCZ5_9EURO</name>
<dbReference type="GO" id="GO:0006435">
    <property type="term" value="P:threonyl-tRNA aminoacylation"/>
    <property type="evidence" value="ECO:0007669"/>
    <property type="project" value="TreeGrafter"/>
</dbReference>
<keyword evidence="4" id="KW-1185">Reference proteome</keyword>
<reference evidence="4" key="1">
    <citation type="submission" date="2017-02" db="EMBL/GenBank/DDBJ databases">
        <authorList>
            <person name="Tafer H."/>
            <person name="Lopandic K."/>
        </authorList>
    </citation>
    <scope>NUCLEOTIDE SEQUENCE [LARGE SCALE GENOMIC DNA]</scope>
    <source>
        <strain evidence="4">CBS 366.77</strain>
    </source>
</reference>
<keyword evidence="3" id="KW-0436">Ligase</keyword>
<dbReference type="Proteomes" id="UP000266188">
    <property type="component" value="Unassembled WGS sequence"/>
</dbReference>
<evidence type="ECO:0000313" key="3">
    <source>
        <dbReference type="EMBL" id="RJE21022.1"/>
    </source>
</evidence>
<dbReference type="EMBL" id="MVGC01000258">
    <property type="protein sequence ID" value="RJE21022.1"/>
    <property type="molecule type" value="Genomic_DNA"/>
</dbReference>
<sequence>MHRLRPLLHQRPVSGFSPRLTPRIYPLSRVRWLSSTSTQNCSCSDPQPSQQSSTPTESSNSHSPTASTDYRALGNIHELYTTSIYSPGSPLFLPNGTHLVNKLISFLRTQYLQYGFREVLSPTIYRRSLWEISGHWQNYKDDMYEVRGRGATGETDGEPFQDENYG</sequence>
<feature type="region of interest" description="Disordered" evidence="2">
    <location>
        <begin position="38"/>
        <end position="68"/>
    </location>
</feature>
<proteinExistence type="predicted"/>
<comment type="caution">
    <text evidence="3">The sequence shown here is derived from an EMBL/GenBank/DDBJ whole genome shotgun (WGS) entry which is preliminary data.</text>
</comment>
<dbReference type="GO" id="GO:0004829">
    <property type="term" value="F:threonine-tRNA ligase activity"/>
    <property type="evidence" value="ECO:0007669"/>
    <property type="project" value="TreeGrafter"/>
</dbReference>
<evidence type="ECO:0000256" key="1">
    <source>
        <dbReference type="ARBA" id="ARBA00022917"/>
    </source>
</evidence>
<dbReference type="PANTHER" id="PTHR11451">
    <property type="entry name" value="THREONINE-TRNA LIGASE"/>
    <property type="match status" value="1"/>
</dbReference>
<dbReference type="InterPro" id="IPR045864">
    <property type="entry name" value="aa-tRNA-synth_II/BPL/LPL"/>
</dbReference>
<dbReference type="Gene3D" id="3.30.930.10">
    <property type="entry name" value="Bira Bifunctional Protein, Domain 2"/>
    <property type="match status" value="1"/>
</dbReference>
<feature type="compositionally biased region" description="Low complexity" evidence="2">
    <location>
        <begin position="42"/>
        <end position="65"/>
    </location>
</feature>
<evidence type="ECO:0000313" key="4">
    <source>
        <dbReference type="Proteomes" id="UP000266188"/>
    </source>
</evidence>
<keyword evidence="3" id="KW-0030">Aminoacyl-tRNA synthetase</keyword>
<evidence type="ECO:0000256" key="2">
    <source>
        <dbReference type="SAM" id="MobiDB-lite"/>
    </source>
</evidence>
<dbReference type="PANTHER" id="PTHR11451:SF50">
    <property type="entry name" value="THREONINE--TRNA LIGASE, MITOCHONDRIAL"/>
    <property type="match status" value="1"/>
</dbReference>
<keyword evidence="1" id="KW-0648">Protein biosynthesis</keyword>
<dbReference type="SUPFAM" id="SSF55681">
    <property type="entry name" value="Class II aaRS and biotin synthetases"/>
    <property type="match status" value="1"/>
</dbReference>
<dbReference type="AlphaFoldDB" id="A0A3A2ZCZ5"/>